<dbReference type="AlphaFoldDB" id="A0A3Q3DAY8"/>
<evidence type="ECO:0000259" key="7">
    <source>
        <dbReference type="PROSITE" id="PS50089"/>
    </source>
</evidence>
<accession>A0A3Q3DAY8</accession>
<dbReference type="InterPro" id="IPR019787">
    <property type="entry name" value="Znf_PHD-finger"/>
</dbReference>
<evidence type="ECO:0000313" key="8">
    <source>
        <dbReference type="Ensembl" id="ENSHCOP00000007509.1"/>
    </source>
</evidence>
<keyword evidence="1" id="KW-0479">Metal-binding</keyword>
<evidence type="ECO:0008006" key="10">
    <source>
        <dbReference type="Google" id="ProtNLM"/>
    </source>
</evidence>
<dbReference type="PANTHER" id="PTHR12618">
    <property type="entry name" value="PHD AND RING FINGER DOMAIN-CONTAINING PROTEIN 1"/>
    <property type="match status" value="1"/>
</dbReference>
<evidence type="ECO:0000313" key="9">
    <source>
        <dbReference type="Proteomes" id="UP000264820"/>
    </source>
</evidence>
<name>A0A3Q3DAY8_HIPCM</name>
<reference evidence="8" key="2">
    <citation type="submission" date="2025-09" db="UniProtKB">
        <authorList>
            <consortium name="Ensembl"/>
        </authorList>
    </citation>
    <scope>IDENTIFICATION</scope>
</reference>
<dbReference type="GO" id="GO:0008270">
    <property type="term" value="F:zinc ion binding"/>
    <property type="evidence" value="ECO:0007669"/>
    <property type="project" value="UniProtKB-KW"/>
</dbReference>
<feature type="domain" description="PHD-type" evidence="6">
    <location>
        <begin position="119"/>
        <end position="169"/>
    </location>
</feature>
<evidence type="ECO:0000259" key="6">
    <source>
        <dbReference type="PROSITE" id="PS50016"/>
    </source>
</evidence>
<keyword evidence="2 4" id="KW-0863">Zinc-finger</keyword>
<dbReference type="PROSITE" id="PS00518">
    <property type="entry name" value="ZF_RING_1"/>
    <property type="match status" value="1"/>
</dbReference>
<dbReference type="SUPFAM" id="SSF57903">
    <property type="entry name" value="FYVE/PHD zinc finger"/>
    <property type="match status" value="1"/>
</dbReference>
<evidence type="ECO:0000256" key="3">
    <source>
        <dbReference type="ARBA" id="ARBA00022833"/>
    </source>
</evidence>
<dbReference type="InterPro" id="IPR011011">
    <property type="entry name" value="Znf_FYVE_PHD"/>
</dbReference>
<dbReference type="SMART" id="SM00249">
    <property type="entry name" value="PHD"/>
    <property type="match status" value="1"/>
</dbReference>
<dbReference type="CDD" id="cd15536">
    <property type="entry name" value="PHD_PHRF1"/>
    <property type="match status" value="1"/>
</dbReference>
<dbReference type="PROSITE" id="PS01359">
    <property type="entry name" value="ZF_PHD_1"/>
    <property type="match status" value="1"/>
</dbReference>
<dbReference type="PANTHER" id="PTHR12618:SF20">
    <property type="entry name" value="PHD AND RING FINGER DOMAIN-CONTAINING PROTEIN 1"/>
    <property type="match status" value="1"/>
</dbReference>
<evidence type="ECO:0000256" key="5">
    <source>
        <dbReference type="SAM" id="MobiDB-lite"/>
    </source>
</evidence>
<evidence type="ECO:0000256" key="2">
    <source>
        <dbReference type="ARBA" id="ARBA00022771"/>
    </source>
</evidence>
<dbReference type="Ensembl" id="ENSHCOT00000001878.1">
    <property type="protein sequence ID" value="ENSHCOP00000007509.1"/>
    <property type="gene ID" value="ENSHCOG00000009556.1"/>
</dbReference>
<dbReference type="PROSITE" id="PS50016">
    <property type="entry name" value="ZF_PHD_2"/>
    <property type="match status" value="1"/>
</dbReference>
<dbReference type="GeneTree" id="ENSGT00950000183205"/>
<dbReference type="Gene3D" id="3.30.40.10">
    <property type="entry name" value="Zinc/RING finger domain, C3HC4 (zinc finger)"/>
    <property type="match status" value="2"/>
</dbReference>
<feature type="domain" description="RING-type" evidence="7">
    <location>
        <begin position="38"/>
        <end position="79"/>
    </location>
</feature>
<dbReference type="InterPro" id="IPR001965">
    <property type="entry name" value="Znf_PHD"/>
</dbReference>
<organism evidence="8 9">
    <name type="scientific">Hippocampus comes</name>
    <name type="common">Tiger tail seahorse</name>
    <dbReference type="NCBI Taxonomy" id="109280"/>
    <lineage>
        <taxon>Eukaryota</taxon>
        <taxon>Metazoa</taxon>
        <taxon>Chordata</taxon>
        <taxon>Craniata</taxon>
        <taxon>Vertebrata</taxon>
        <taxon>Euteleostomi</taxon>
        <taxon>Actinopterygii</taxon>
        <taxon>Neopterygii</taxon>
        <taxon>Teleostei</taxon>
        <taxon>Neoteleostei</taxon>
        <taxon>Acanthomorphata</taxon>
        <taxon>Syngnathiaria</taxon>
        <taxon>Syngnathiformes</taxon>
        <taxon>Syngnathoidei</taxon>
        <taxon>Syngnathidae</taxon>
        <taxon>Hippocampus</taxon>
    </lineage>
</organism>
<dbReference type="SUPFAM" id="SSF57850">
    <property type="entry name" value="RING/U-box"/>
    <property type="match status" value="1"/>
</dbReference>
<sequence length="180" mass="19966">DDGISEDEEEDAKAGDGVLGEPSTTISTMSSDEDADTCPICLNTFSNQPVATPENCEHYFCLDCILAWSKNANSCPVDRITFNSIYLRKSYGGKVQKMITVQKTVKEDEVETVDLDLEQTNCEVCHGSDREDRLLLCDGCDAGYHMECLTPPLDTVPVEEWFCPECYIDRSTNSGCIHTL</sequence>
<protein>
    <recommendedName>
        <fullName evidence="10">PHD and ring finger domains 1</fullName>
    </recommendedName>
</protein>
<dbReference type="Pfam" id="PF13639">
    <property type="entry name" value="zf-RING_2"/>
    <property type="match status" value="1"/>
</dbReference>
<keyword evidence="9" id="KW-1185">Reference proteome</keyword>
<dbReference type="InterPro" id="IPR013083">
    <property type="entry name" value="Znf_RING/FYVE/PHD"/>
</dbReference>
<dbReference type="InterPro" id="IPR019786">
    <property type="entry name" value="Zinc_finger_PHD-type_CS"/>
</dbReference>
<dbReference type="Proteomes" id="UP000264820">
    <property type="component" value="Unplaced"/>
</dbReference>
<dbReference type="InterPro" id="IPR001841">
    <property type="entry name" value="Znf_RING"/>
</dbReference>
<feature type="region of interest" description="Disordered" evidence="5">
    <location>
        <begin position="1"/>
        <end position="34"/>
    </location>
</feature>
<dbReference type="STRING" id="109280.ENSHCOP00000007509"/>
<reference evidence="8" key="1">
    <citation type="submission" date="2025-08" db="UniProtKB">
        <authorList>
            <consortium name="Ensembl"/>
        </authorList>
    </citation>
    <scope>IDENTIFICATION</scope>
</reference>
<dbReference type="InterPro" id="IPR047157">
    <property type="entry name" value="PHRF1/Atg35"/>
</dbReference>
<dbReference type="OMA" id="CKHQICS"/>
<evidence type="ECO:0000256" key="4">
    <source>
        <dbReference type="PROSITE-ProRule" id="PRU00175"/>
    </source>
</evidence>
<feature type="compositionally biased region" description="Acidic residues" evidence="5">
    <location>
        <begin position="1"/>
        <end position="11"/>
    </location>
</feature>
<dbReference type="Pfam" id="PF00628">
    <property type="entry name" value="PHD"/>
    <property type="match status" value="1"/>
</dbReference>
<proteinExistence type="predicted"/>
<keyword evidence="3" id="KW-0862">Zinc</keyword>
<dbReference type="InterPro" id="IPR017907">
    <property type="entry name" value="Znf_RING_CS"/>
</dbReference>
<dbReference type="PROSITE" id="PS50089">
    <property type="entry name" value="ZF_RING_2"/>
    <property type="match status" value="1"/>
</dbReference>
<evidence type="ECO:0000256" key="1">
    <source>
        <dbReference type="ARBA" id="ARBA00022723"/>
    </source>
</evidence>
<dbReference type="SMART" id="SM00184">
    <property type="entry name" value="RING"/>
    <property type="match status" value="2"/>
</dbReference>